<comment type="subcellular location">
    <subcellularLocation>
        <location evidence="1">Cell membrane</location>
        <topology evidence="1">Multi-pass membrane protein</topology>
    </subcellularLocation>
    <subcellularLocation>
        <location evidence="6">Membrane</location>
        <topology evidence="6">Multi-pass membrane protein</topology>
    </subcellularLocation>
</comment>
<evidence type="ECO:0000256" key="5">
    <source>
        <dbReference type="ARBA" id="ARBA00023136"/>
    </source>
</evidence>
<keyword evidence="4 7" id="KW-1133">Transmembrane helix</keyword>
<feature type="transmembrane region" description="Helical" evidence="7">
    <location>
        <begin position="90"/>
        <end position="114"/>
    </location>
</feature>
<accession>A0ABS5JQ80</accession>
<keyword evidence="6" id="KW-0653">Protein transport</keyword>
<evidence type="ECO:0000256" key="7">
    <source>
        <dbReference type="SAM" id="Phobius"/>
    </source>
</evidence>
<sequence>MTGFIGKLNDGGPFFTYPLLLLMIVIVVMIVKAAISKSSNGKSIALIKSLGWFVLAWGFLGRTFGLIMAFDNVSAHGELTPSLLAGGLKMALINPLFAIFIFLIARGGVLYLLWSKKKDDFKESGELMEA</sequence>
<feature type="transmembrane region" description="Helical" evidence="7">
    <location>
        <begin position="14"/>
        <end position="35"/>
    </location>
</feature>
<protein>
    <submittedName>
        <fullName evidence="9">MotA/TolQ/ExbB proton channel family protein</fullName>
    </submittedName>
</protein>
<evidence type="ECO:0000256" key="2">
    <source>
        <dbReference type="ARBA" id="ARBA00022475"/>
    </source>
</evidence>
<dbReference type="Proteomes" id="UP000708576">
    <property type="component" value="Unassembled WGS sequence"/>
</dbReference>
<evidence type="ECO:0000256" key="4">
    <source>
        <dbReference type="ARBA" id="ARBA00022989"/>
    </source>
</evidence>
<keyword evidence="3 7" id="KW-0812">Transmembrane</keyword>
<keyword evidence="5 7" id="KW-0472">Membrane</keyword>
<reference evidence="9 10" key="1">
    <citation type="journal article" date="2015" name="Int. J. Syst. Evol. Microbiol.">
        <title>Carboxylicivirga linearis sp. nov., isolated from a sea cucumber culture pond.</title>
        <authorList>
            <person name="Wang F.Q."/>
            <person name="Zhou Y.X."/>
            <person name="Lin X.Z."/>
            <person name="Chen G.J."/>
            <person name="Du Z.J."/>
        </authorList>
    </citation>
    <scope>NUCLEOTIDE SEQUENCE [LARGE SCALE GENOMIC DNA]</scope>
    <source>
        <strain evidence="9 10">FB218</strain>
    </source>
</reference>
<evidence type="ECO:0000259" key="8">
    <source>
        <dbReference type="Pfam" id="PF01618"/>
    </source>
</evidence>
<keyword evidence="10" id="KW-1185">Reference proteome</keyword>
<comment type="similarity">
    <text evidence="6">Belongs to the exbB/tolQ family.</text>
</comment>
<evidence type="ECO:0000256" key="3">
    <source>
        <dbReference type="ARBA" id="ARBA00022692"/>
    </source>
</evidence>
<dbReference type="InterPro" id="IPR002898">
    <property type="entry name" value="MotA_ExbB_proton_chnl"/>
</dbReference>
<feature type="transmembrane region" description="Helical" evidence="7">
    <location>
        <begin position="47"/>
        <end position="70"/>
    </location>
</feature>
<evidence type="ECO:0000256" key="1">
    <source>
        <dbReference type="ARBA" id="ARBA00004651"/>
    </source>
</evidence>
<comment type="caution">
    <text evidence="9">The sequence shown here is derived from an EMBL/GenBank/DDBJ whole genome shotgun (WGS) entry which is preliminary data.</text>
</comment>
<dbReference type="Pfam" id="PF01618">
    <property type="entry name" value="MotA_ExbB"/>
    <property type="match status" value="1"/>
</dbReference>
<evidence type="ECO:0000256" key="6">
    <source>
        <dbReference type="RuleBase" id="RU004057"/>
    </source>
</evidence>
<keyword evidence="6" id="KW-0813">Transport</keyword>
<name>A0ABS5JQ80_9BACT</name>
<evidence type="ECO:0000313" key="10">
    <source>
        <dbReference type="Proteomes" id="UP000708576"/>
    </source>
</evidence>
<organism evidence="9 10">
    <name type="scientific">Carboxylicivirga linearis</name>
    <dbReference type="NCBI Taxonomy" id="1628157"/>
    <lineage>
        <taxon>Bacteria</taxon>
        <taxon>Pseudomonadati</taxon>
        <taxon>Bacteroidota</taxon>
        <taxon>Bacteroidia</taxon>
        <taxon>Marinilabiliales</taxon>
        <taxon>Marinilabiliaceae</taxon>
        <taxon>Carboxylicivirga</taxon>
    </lineage>
</organism>
<dbReference type="RefSeq" id="WP_212212780.1">
    <property type="nucleotide sequence ID" value="NZ_JAGUCO010000001.1"/>
</dbReference>
<gene>
    <name evidence="9" type="ORF">KEM10_01980</name>
</gene>
<keyword evidence="2" id="KW-1003">Cell membrane</keyword>
<proteinExistence type="inferred from homology"/>
<dbReference type="EMBL" id="JAGUCO010000001">
    <property type="protein sequence ID" value="MBS2097027.1"/>
    <property type="molecule type" value="Genomic_DNA"/>
</dbReference>
<feature type="domain" description="MotA/TolQ/ExbB proton channel" evidence="8">
    <location>
        <begin position="38"/>
        <end position="101"/>
    </location>
</feature>
<evidence type="ECO:0000313" key="9">
    <source>
        <dbReference type="EMBL" id="MBS2097027.1"/>
    </source>
</evidence>